<dbReference type="Gene3D" id="1.10.238.10">
    <property type="entry name" value="EF-hand"/>
    <property type="match status" value="1"/>
</dbReference>
<dbReference type="GO" id="GO:0005509">
    <property type="term" value="F:calcium ion binding"/>
    <property type="evidence" value="ECO:0007669"/>
    <property type="project" value="InterPro"/>
</dbReference>
<evidence type="ECO:0000313" key="5">
    <source>
        <dbReference type="Proteomes" id="UP000233556"/>
    </source>
</evidence>
<dbReference type="Pfam" id="PF13202">
    <property type="entry name" value="EF-hand_5"/>
    <property type="match status" value="1"/>
</dbReference>
<name>A0A2I0TJU5_LIMLA</name>
<dbReference type="SMART" id="SM00054">
    <property type="entry name" value="EFh"/>
    <property type="match status" value="2"/>
</dbReference>
<accession>A0A2I0TJU5</accession>
<dbReference type="AlphaFoldDB" id="A0A2I0TJU5"/>
<evidence type="ECO:0000259" key="3">
    <source>
        <dbReference type="PROSITE" id="PS50222"/>
    </source>
</evidence>
<keyword evidence="1" id="KW-0479">Metal-binding</keyword>
<organism evidence="4 5">
    <name type="scientific">Limosa lapponica baueri</name>
    <dbReference type="NCBI Taxonomy" id="1758121"/>
    <lineage>
        <taxon>Eukaryota</taxon>
        <taxon>Metazoa</taxon>
        <taxon>Chordata</taxon>
        <taxon>Craniata</taxon>
        <taxon>Vertebrata</taxon>
        <taxon>Euteleostomi</taxon>
        <taxon>Archelosauria</taxon>
        <taxon>Archosauria</taxon>
        <taxon>Dinosauria</taxon>
        <taxon>Saurischia</taxon>
        <taxon>Theropoda</taxon>
        <taxon>Coelurosauria</taxon>
        <taxon>Aves</taxon>
        <taxon>Neognathae</taxon>
        <taxon>Neoaves</taxon>
        <taxon>Charadriiformes</taxon>
        <taxon>Scolopacidae</taxon>
        <taxon>Limosa</taxon>
    </lineage>
</organism>
<dbReference type="InterPro" id="IPR018247">
    <property type="entry name" value="EF_Hand_1_Ca_BS"/>
</dbReference>
<keyword evidence="5" id="KW-1185">Reference proteome</keyword>
<evidence type="ECO:0000256" key="2">
    <source>
        <dbReference type="ARBA" id="ARBA00022837"/>
    </source>
</evidence>
<dbReference type="InterPro" id="IPR011992">
    <property type="entry name" value="EF-hand-dom_pair"/>
</dbReference>
<dbReference type="SUPFAM" id="SSF47473">
    <property type="entry name" value="EF-hand"/>
    <property type="match status" value="1"/>
</dbReference>
<gene>
    <name evidence="4" type="ORF">llap_15664</name>
</gene>
<dbReference type="OrthoDB" id="6085115at2759"/>
<reference evidence="5" key="2">
    <citation type="submission" date="2017-12" db="EMBL/GenBank/DDBJ databases">
        <title>Genome sequence of the Bar-tailed Godwit (Limosa lapponica baueri).</title>
        <authorList>
            <person name="Lima N.C.B."/>
            <person name="Parody-Merino A.M."/>
            <person name="Battley P.F."/>
            <person name="Fidler A.E."/>
            <person name="Prosdocimi F."/>
        </authorList>
    </citation>
    <scope>NUCLEOTIDE SEQUENCE [LARGE SCALE GENOMIC DNA]</scope>
</reference>
<keyword evidence="2" id="KW-0106">Calcium</keyword>
<dbReference type="PROSITE" id="PS50222">
    <property type="entry name" value="EF_HAND_2"/>
    <property type="match status" value="1"/>
</dbReference>
<dbReference type="PROSITE" id="PS00018">
    <property type="entry name" value="EF_HAND_1"/>
    <property type="match status" value="2"/>
</dbReference>
<protein>
    <recommendedName>
        <fullName evidence="3">EF-hand domain-containing protein</fullName>
    </recommendedName>
</protein>
<evidence type="ECO:0000256" key="1">
    <source>
        <dbReference type="ARBA" id="ARBA00022723"/>
    </source>
</evidence>
<dbReference type="Pfam" id="PF00036">
    <property type="entry name" value="EF-hand_1"/>
    <property type="match status" value="1"/>
</dbReference>
<dbReference type="Proteomes" id="UP000233556">
    <property type="component" value="Unassembled WGS sequence"/>
</dbReference>
<evidence type="ECO:0000313" key="4">
    <source>
        <dbReference type="EMBL" id="PKU34032.1"/>
    </source>
</evidence>
<proteinExistence type="predicted"/>
<dbReference type="CDD" id="cd00051">
    <property type="entry name" value="EFh"/>
    <property type="match status" value="1"/>
</dbReference>
<reference evidence="5" key="1">
    <citation type="submission" date="2017-11" db="EMBL/GenBank/DDBJ databases">
        <authorList>
            <person name="Lima N.C."/>
            <person name="Parody-Merino A.M."/>
            <person name="Battley P.F."/>
            <person name="Fidler A.E."/>
            <person name="Prosdocimi F."/>
        </authorList>
    </citation>
    <scope>NUCLEOTIDE SEQUENCE [LARGE SCALE GENOMIC DNA]</scope>
</reference>
<sequence>MADYSRLKSILLDLQAHRRSPPSSPAEDRASQKRLLVEDMFKHLDINSDGHLSSSELAQLMKKEDLEDDLLDCTLEDLLRFDDYNNDGRLTLQELYTAFRLAMSSSFSSGRGQSPMSLSSPEQTEMQKYRNGTTHEKTCKFTHSCATNFLLGMSTSALVPSVVVGGDVKITVGLCESELGVASSAVSKNGAFSYQIINLREL</sequence>
<dbReference type="InterPro" id="IPR002048">
    <property type="entry name" value="EF_hand_dom"/>
</dbReference>
<dbReference type="EMBL" id="KZ509474">
    <property type="protein sequence ID" value="PKU34032.1"/>
    <property type="molecule type" value="Genomic_DNA"/>
</dbReference>
<feature type="domain" description="EF-hand" evidence="3">
    <location>
        <begin position="32"/>
        <end position="67"/>
    </location>
</feature>